<dbReference type="PANTHER" id="PTHR37984:SF5">
    <property type="entry name" value="PROTEIN NYNRIN-LIKE"/>
    <property type="match status" value="1"/>
</dbReference>
<sequence>MDMELKAFEDELPNLFLRKDGLLCHYDSDRNTRIVIPRCLIPRVLVHMMHNDMGHFGFKKTFQRIKDKYFWPQMSSEIEDWCRKDQKAETIAKEVFDGWIPRHRAPEQLHHDQGKNLTAEIIREVCSFLEIWNTRTTPFHPQSDGASERSIRTVNNMLVKVVTEDQRNCDLKLRLPSDVVMNDQQTPKNNSHTEYATELKKRLAKAFKCSRETLESSYRTQKHYYDRDSTRPQEEEKHVQSEQISGQLVANDGDTVESRSDVVIVVDGPGADDEHQIQQREVEPVVLEPEGRPQRQRRPPAWLVPYEIKHLTCGTQFSFGEDSVRTGN</sequence>
<dbReference type="GO" id="GO:0003676">
    <property type="term" value="F:nucleic acid binding"/>
    <property type="evidence" value="ECO:0007669"/>
    <property type="project" value="InterPro"/>
</dbReference>
<evidence type="ECO:0000313" key="3">
    <source>
        <dbReference type="EMBL" id="CAB3994223.1"/>
    </source>
</evidence>
<dbReference type="PANTHER" id="PTHR37984">
    <property type="entry name" value="PROTEIN CBG26694"/>
    <property type="match status" value="1"/>
</dbReference>
<name>A0A6S7GR48_PARCT</name>
<evidence type="ECO:0000313" key="4">
    <source>
        <dbReference type="Proteomes" id="UP001152795"/>
    </source>
</evidence>
<gene>
    <name evidence="3" type="ORF">PACLA_8A057398</name>
</gene>
<evidence type="ECO:0000259" key="2">
    <source>
        <dbReference type="PROSITE" id="PS50994"/>
    </source>
</evidence>
<dbReference type="Gene3D" id="3.30.420.10">
    <property type="entry name" value="Ribonuclease H-like superfamily/Ribonuclease H"/>
    <property type="match status" value="1"/>
</dbReference>
<dbReference type="InterPro" id="IPR050951">
    <property type="entry name" value="Retrovirus_Pol_polyprotein"/>
</dbReference>
<dbReference type="FunFam" id="1.10.340.70:FF:000001">
    <property type="entry name" value="Retrovirus-related Pol polyprotein from transposon gypsy-like Protein"/>
    <property type="match status" value="1"/>
</dbReference>
<dbReference type="OrthoDB" id="4369127at2759"/>
<dbReference type="Pfam" id="PF17921">
    <property type="entry name" value="Integrase_H2C2"/>
    <property type="match status" value="1"/>
</dbReference>
<organism evidence="3 4">
    <name type="scientific">Paramuricea clavata</name>
    <name type="common">Red gorgonian</name>
    <name type="synonym">Violescent sea-whip</name>
    <dbReference type="NCBI Taxonomy" id="317549"/>
    <lineage>
        <taxon>Eukaryota</taxon>
        <taxon>Metazoa</taxon>
        <taxon>Cnidaria</taxon>
        <taxon>Anthozoa</taxon>
        <taxon>Octocorallia</taxon>
        <taxon>Malacalcyonacea</taxon>
        <taxon>Plexauridae</taxon>
        <taxon>Paramuricea</taxon>
    </lineage>
</organism>
<evidence type="ECO:0000256" key="1">
    <source>
        <dbReference type="SAM" id="MobiDB-lite"/>
    </source>
</evidence>
<dbReference type="InterPro" id="IPR041588">
    <property type="entry name" value="Integrase_H2C2"/>
</dbReference>
<feature type="region of interest" description="Disordered" evidence="1">
    <location>
        <begin position="220"/>
        <end position="245"/>
    </location>
</feature>
<accession>A0A6S7GR48</accession>
<dbReference type="Proteomes" id="UP001152795">
    <property type="component" value="Unassembled WGS sequence"/>
</dbReference>
<proteinExistence type="predicted"/>
<dbReference type="SUPFAM" id="SSF53098">
    <property type="entry name" value="Ribonuclease H-like"/>
    <property type="match status" value="1"/>
</dbReference>
<dbReference type="AlphaFoldDB" id="A0A6S7GR48"/>
<dbReference type="GO" id="GO:0015074">
    <property type="term" value="P:DNA integration"/>
    <property type="evidence" value="ECO:0007669"/>
    <property type="project" value="InterPro"/>
</dbReference>
<dbReference type="InterPro" id="IPR012337">
    <property type="entry name" value="RNaseH-like_sf"/>
</dbReference>
<dbReference type="InterPro" id="IPR036397">
    <property type="entry name" value="RNaseH_sf"/>
</dbReference>
<dbReference type="EMBL" id="CACRXK020002420">
    <property type="protein sequence ID" value="CAB3994223.1"/>
    <property type="molecule type" value="Genomic_DNA"/>
</dbReference>
<dbReference type="PROSITE" id="PS50994">
    <property type="entry name" value="INTEGRASE"/>
    <property type="match status" value="1"/>
</dbReference>
<feature type="compositionally biased region" description="Basic and acidic residues" evidence="1">
    <location>
        <begin position="223"/>
        <end position="240"/>
    </location>
</feature>
<protein>
    <submittedName>
        <fullName evidence="3">Retrovirus-related Pol poly from transposon</fullName>
    </submittedName>
</protein>
<reference evidence="3" key="1">
    <citation type="submission" date="2020-04" db="EMBL/GenBank/DDBJ databases">
        <authorList>
            <person name="Alioto T."/>
            <person name="Alioto T."/>
            <person name="Gomez Garrido J."/>
        </authorList>
    </citation>
    <scope>NUCLEOTIDE SEQUENCE</scope>
    <source>
        <strain evidence="3">A484AB</strain>
    </source>
</reference>
<comment type="caution">
    <text evidence="3">The sequence shown here is derived from an EMBL/GenBank/DDBJ whole genome shotgun (WGS) entry which is preliminary data.</text>
</comment>
<keyword evidence="4" id="KW-1185">Reference proteome</keyword>
<feature type="domain" description="Integrase catalytic" evidence="2">
    <location>
        <begin position="38"/>
        <end position="202"/>
    </location>
</feature>
<dbReference type="InterPro" id="IPR001584">
    <property type="entry name" value="Integrase_cat-core"/>
</dbReference>